<name>A0A084R2U8_STAC4</name>
<proteinExistence type="predicted"/>
<protein>
    <submittedName>
        <fullName evidence="2">Uncharacterized protein</fullName>
    </submittedName>
</protein>
<dbReference type="InParanoid" id="A0A084R2U8"/>
<feature type="region of interest" description="Disordered" evidence="1">
    <location>
        <begin position="243"/>
        <end position="263"/>
    </location>
</feature>
<dbReference type="InterPro" id="IPR033469">
    <property type="entry name" value="CYTH-like_dom_sf"/>
</dbReference>
<evidence type="ECO:0000256" key="1">
    <source>
        <dbReference type="SAM" id="MobiDB-lite"/>
    </source>
</evidence>
<evidence type="ECO:0000313" key="3">
    <source>
        <dbReference type="Proteomes" id="UP000028524"/>
    </source>
</evidence>
<gene>
    <name evidence="2" type="ORF">S40285_09852</name>
</gene>
<reference evidence="2 3" key="1">
    <citation type="journal article" date="2014" name="BMC Genomics">
        <title>Comparative genome sequencing reveals chemotype-specific gene clusters in the toxigenic black mold Stachybotrys.</title>
        <authorList>
            <person name="Semeiks J."/>
            <person name="Borek D."/>
            <person name="Otwinowski Z."/>
            <person name="Grishin N.V."/>
        </authorList>
    </citation>
    <scope>NUCLEOTIDE SEQUENCE [LARGE SCALE GENOMIC DNA]</scope>
    <source>
        <strain evidence="2 3">IBT 40285</strain>
    </source>
</reference>
<dbReference type="SUPFAM" id="SSF55154">
    <property type="entry name" value="CYTH-like phosphatases"/>
    <property type="match status" value="1"/>
</dbReference>
<keyword evidence="3" id="KW-1185">Reference proteome</keyword>
<dbReference type="HOGENOM" id="CLU_057907_0_0_1"/>
<accession>A0A084R2U8</accession>
<dbReference type="OMA" id="LGLWVRQ"/>
<dbReference type="EMBL" id="KL659196">
    <property type="protein sequence ID" value="KFA70533.1"/>
    <property type="molecule type" value="Genomic_DNA"/>
</dbReference>
<dbReference type="Gene3D" id="2.40.320.10">
    <property type="entry name" value="Hypothetical Protein Pfu-838710-001"/>
    <property type="match status" value="1"/>
</dbReference>
<organism evidence="2 3">
    <name type="scientific">Stachybotrys chlorohalonatus (strain IBT 40285)</name>
    <dbReference type="NCBI Taxonomy" id="1283841"/>
    <lineage>
        <taxon>Eukaryota</taxon>
        <taxon>Fungi</taxon>
        <taxon>Dikarya</taxon>
        <taxon>Ascomycota</taxon>
        <taxon>Pezizomycotina</taxon>
        <taxon>Sordariomycetes</taxon>
        <taxon>Hypocreomycetidae</taxon>
        <taxon>Hypocreales</taxon>
        <taxon>Stachybotryaceae</taxon>
        <taxon>Stachybotrys</taxon>
    </lineage>
</organism>
<evidence type="ECO:0000313" key="2">
    <source>
        <dbReference type="EMBL" id="KFA70533.1"/>
    </source>
</evidence>
<dbReference type="Proteomes" id="UP000028524">
    <property type="component" value="Unassembled WGS sequence"/>
</dbReference>
<dbReference type="STRING" id="1283841.A0A084R2U8"/>
<dbReference type="OrthoDB" id="442176at2759"/>
<dbReference type="AlphaFoldDB" id="A0A084R2U8"/>
<sequence>MASRSLEHIVSKIEVERKFNPGSKFCRPPQLIQDTYYDTVDSHLAKLGLWVRQRRGRPEPNRDDKTTSEQPWALATGRKPKQKWNAKLRLAGHFNNSQFAEIYGKTNVSNEVLRVTDSSMKLEDLRVFADLQTRRSTCEATQLPDGTAPSTEMTVVTDEVTEAHPSKHDKPAFSHTVGEVELFQSAATEGKDGSEHDAYGKEVSARRMEELEGFMRAYPDVFSTNPESVGKLSAYDDVWSPACRPSPSTGKAARIASTLGNDR</sequence>